<proteinExistence type="predicted"/>
<keyword evidence="2" id="KW-1185">Reference proteome</keyword>
<evidence type="ECO:0000313" key="2">
    <source>
        <dbReference type="Proteomes" id="UP001516400"/>
    </source>
</evidence>
<reference evidence="1 2" key="1">
    <citation type="journal article" date="2021" name="BMC Biol.">
        <title>Horizontally acquired antibacterial genes associated with adaptive radiation of ladybird beetles.</title>
        <authorList>
            <person name="Li H.S."/>
            <person name="Tang X.F."/>
            <person name="Huang Y.H."/>
            <person name="Xu Z.Y."/>
            <person name="Chen M.L."/>
            <person name="Du X.Y."/>
            <person name="Qiu B.Y."/>
            <person name="Chen P.T."/>
            <person name="Zhang W."/>
            <person name="Slipinski A."/>
            <person name="Escalona H.E."/>
            <person name="Waterhouse R.M."/>
            <person name="Zwick A."/>
            <person name="Pang H."/>
        </authorList>
    </citation>
    <scope>NUCLEOTIDE SEQUENCE [LARGE SCALE GENOMIC DNA]</scope>
    <source>
        <strain evidence="1">SYSU2018</strain>
    </source>
</reference>
<dbReference type="AlphaFoldDB" id="A0ABD2P018"/>
<comment type="caution">
    <text evidence="1">The sequence shown here is derived from an EMBL/GenBank/DDBJ whole genome shotgun (WGS) entry which is preliminary data.</text>
</comment>
<sequence length="181" mass="21318">MEMVVLLGDINVDILNRANYTEMYLNIPSKNGFESMISCPIRVTLFSQTCIDHIFVKNNNFDRKSFLPIAVETPVTDHYFTFLQYSFEKGIPNNLVENNPHFKKFVEHDELKDMLARERWVDIYVCEDIDDGWNSFFEIILKIIEFCTKAVRLNQTKRKRKTLISNGIIQLLEETNQIQEV</sequence>
<gene>
    <name evidence="1" type="ORF">HHI36_018387</name>
</gene>
<organism evidence="1 2">
    <name type="scientific">Cryptolaemus montrouzieri</name>
    <dbReference type="NCBI Taxonomy" id="559131"/>
    <lineage>
        <taxon>Eukaryota</taxon>
        <taxon>Metazoa</taxon>
        <taxon>Ecdysozoa</taxon>
        <taxon>Arthropoda</taxon>
        <taxon>Hexapoda</taxon>
        <taxon>Insecta</taxon>
        <taxon>Pterygota</taxon>
        <taxon>Neoptera</taxon>
        <taxon>Endopterygota</taxon>
        <taxon>Coleoptera</taxon>
        <taxon>Polyphaga</taxon>
        <taxon>Cucujiformia</taxon>
        <taxon>Coccinelloidea</taxon>
        <taxon>Coccinellidae</taxon>
        <taxon>Scymninae</taxon>
        <taxon>Scymnini</taxon>
        <taxon>Cryptolaemus</taxon>
    </lineage>
</organism>
<dbReference type="InterPro" id="IPR036691">
    <property type="entry name" value="Endo/exonu/phosph_ase_sf"/>
</dbReference>
<dbReference type="SUPFAM" id="SSF56219">
    <property type="entry name" value="DNase I-like"/>
    <property type="match status" value="1"/>
</dbReference>
<evidence type="ECO:0000313" key="1">
    <source>
        <dbReference type="EMBL" id="KAL3284224.1"/>
    </source>
</evidence>
<accession>A0ABD2P018</accession>
<name>A0ABD2P018_9CUCU</name>
<dbReference type="Proteomes" id="UP001516400">
    <property type="component" value="Unassembled WGS sequence"/>
</dbReference>
<protein>
    <submittedName>
        <fullName evidence="1">Uncharacterized protein</fullName>
    </submittedName>
</protein>
<dbReference type="EMBL" id="JABFTP020000165">
    <property type="protein sequence ID" value="KAL3284224.1"/>
    <property type="molecule type" value="Genomic_DNA"/>
</dbReference>